<evidence type="ECO:0000256" key="1">
    <source>
        <dbReference type="SAM" id="MobiDB-lite"/>
    </source>
</evidence>
<reference evidence="3 4" key="1">
    <citation type="submission" date="2016-11" db="EMBL/GenBank/DDBJ databases">
        <title>Mixed transmission modes and dynamic genome evolution in an obligate animal-bacterial symbiosis.</title>
        <authorList>
            <person name="Russell S.L."/>
            <person name="Corbett-Detig R.B."/>
            <person name="Cavanaugh C.M."/>
        </authorList>
    </citation>
    <scope>NUCLEOTIDE SEQUENCE [LARGE SCALE GENOMIC DNA]</scope>
    <source>
        <strain evidence="3">Sveles-Q1</strain>
    </source>
</reference>
<feature type="domain" description="BON" evidence="2">
    <location>
        <begin position="52"/>
        <end position="119"/>
    </location>
</feature>
<comment type="caution">
    <text evidence="3">The sequence shown here is derived from an EMBL/GenBank/DDBJ whole genome shotgun (WGS) entry which is preliminary data.</text>
</comment>
<dbReference type="PANTHER" id="PTHR34606">
    <property type="entry name" value="BON DOMAIN-CONTAINING PROTEIN"/>
    <property type="match status" value="1"/>
</dbReference>
<name>A0A1T2L4M0_9GAMM</name>
<dbReference type="InterPro" id="IPR007055">
    <property type="entry name" value="BON_dom"/>
</dbReference>
<dbReference type="AlphaFoldDB" id="A0A1T2L4M0"/>
<dbReference type="PROSITE" id="PS50914">
    <property type="entry name" value="BON"/>
    <property type="match status" value="1"/>
</dbReference>
<dbReference type="InterPro" id="IPR051686">
    <property type="entry name" value="Lipoprotein_DolP"/>
</dbReference>
<evidence type="ECO:0000259" key="2">
    <source>
        <dbReference type="PROSITE" id="PS50914"/>
    </source>
</evidence>
<dbReference type="Gene3D" id="3.30.1340.30">
    <property type="match status" value="1"/>
</dbReference>
<protein>
    <recommendedName>
        <fullName evidence="2">BON domain-containing protein</fullName>
    </recommendedName>
</protein>
<accession>A0A1T2L4M0</accession>
<organism evidence="3 4">
    <name type="scientific">Solemya pervernicosa gill symbiont</name>
    <dbReference type="NCBI Taxonomy" id="642797"/>
    <lineage>
        <taxon>Bacteria</taxon>
        <taxon>Pseudomonadati</taxon>
        <taxon>Pseudomonadota</taxon>
        <taxon>Gammaproteobacteria</taxon>
        <taxon>sulfur-oxidizing symbionts</taxon>
    </lineage>
</organism>
<dbReference type="InterPro" id="IPR014004">
    <property type="entry name" value="Transpt-assoc_nodulatn_dom_bac"/>
</dbReference>
<dbReference type="Proteomes" id="UP000191110">
    <property type="component" value="Unassembled WGS sequence"/>
</dbReference>
<sequence>MDGLSGERGMKRAAVVVLSVLLLSGCASSMVTGNASGGYGSSDGRSRTQVTSDATITSRVNSKLINDAVVGRSDIDVATRHGVVTLSGRVSNSSARARAVDLARSVTGVKQVVSNLYLR</sequence>
<dbReference type="PANTHER" id="PTHR34606:SF15">
    <property type="entry name" value="BON DOMAIN-CONTAINING PROTEIN"/>
    <property type="match status" value="1"/>
</dbReference>
<evidence type="ECO:0000313" key="4">
    <source>
        <dbReference type="Proteomes" id="UP000191110"/>
    </source>
</evidence>
<gene>
    <name evidence="3" type="ORF">BOW53_09140</name>
</gene>
<evidence type="ECO:0000313" key="3">
    <source>
        <dbReference type="EMBL" id="OOZ40055.1"/>
    </source>
</evidence>
<dbReference type="EMBL" id="MPRL01000034">
    <property type="protein sequence ID" value="OOZ40055.1"/>
    <property type="molecule type" value="Genomic_DNA"/>
</dbReference>
<dbReference type="Pfam" id="PF04972">
    <property type="entry name" value="BON"/>
    <property type="match status" value="1"/>
</dbReference>
<keyword evidence="4" id="KW-1185">Reference proteome</keyword>
<feature type="region of interest" description="Disordered" evidence="1">
    <location>
        <begin position="31"/>
        <end position="54"/>
    </location>
</feature>
<proteinExistence type="predicted"/>
<dbReference type="OrthoDB" id="8910395at2"/>
<dbReference type="SMART" id="SM00749">
    <property type="entry name" value="BON"/>
    <property type="match status" value="1"/>
</dbReference>